<name>A0A1C6U7T9_9ACTN</name>
<evidence type="ECO:0000256" key="5">
    <source>
        <dbReference type="ARBA" id="ARBA00022989"/>
    </source>
</evidence>
<gene>
    <name evidence="11" type="ORF">GA0070617_1390</name>
</gene>
<evidence type="ECO:0000256" key="2">
    <source>
        <dbReference type="ARBA" id="ARBA00022692"/>
    </source>
</evidence>
<feature type="transmembrane region" description="Helical" evidence="9">
    <location>
        <begin position="356"/>
        <end position="374"/>
    </location>
</feature>
<protein>
    <submittedName>
        <fullName evidence="11">Glycosyl hydrolase family 71</fullName>
    </submittedName>
</protein>
<dbReference type="PANTHER" id="PTHR13572:SF4">
    <property type="entry name" value="RE57134P"/>
    <property type="match status" value="1"/>
</dbReference>
<evidence type="ECO:0000256" key="9">
    <source>
        <dbReference type="SAM" id="Phobius"/>
    </source>
</evidence>
<dbReference type="Pfam" id="PF16317">
    <property type="entry name" value="Glyco_hydro_99"/>
    <property type="match status" value="1"/>
</dbReference>
<keyword evidence="12" id="KW-1185">Reference proteome</keyword>
<keyword evidence="5 9" id="KW-1133">Transmembrane helix</keyword>
<organism evidence="11 12">
    <name type="scientific">Micromonospora yangpuensis</name>
    <dbReference type="NCBI Taxonomy" id="683228"/>
    <lineage>
        <taxon>Bacteria</taxon>
        <taxon>Bacillati</taxon>
        <taxon>Actinomycetota</taxon>
        <taxon>Actinomycetes</taxon>
        <taxon>Micromonosporales</taxon>
        <taxon>Micromonosporaceae</taxon>
        <taxon>Micromonospora</taxon>
    </lineage>
</organism>
<dbReference type="RefSeq" id="WP_091434984.1">
    <property type="nucleotide sequence ID" value="NZ_BMMJ01000001.1"/>
</dbReference>
<dbReference type="PANTHER" id="PTHR13572">
    <property type="entry name" value="ENDO-ALPHA-1,2-MANNOSIDASE"/>
    <property type="match status" value="1"/>
</dbReference>
<feature type="compositionally biased region" description="Low complexity" evidence="8">
    <location>
        <begin position="740"/>
        <end position="759"/>
    </location>
</feature>
<dbReference type="STRING" id="683228.GA0070617_1390"/>
<dbReference type="InterPro" id="IPR026071">
    <property type="entry name" value="Glyco_Hydrolase_99"/>
</dbReference>
<dbReference type="EMBL" id="FMIA01000002">
    <property type="protein sequence ID" value="SCL50126.1"/>
    <property type="molecule type" value="Genomic_DNA"/>
</dbReference>
<keyword evidence="2 9" id="KW-0812">Transmembrane</keyword>
<evidence type="ECO:0000256" key="4">
    <source>
        <dbReference type="ARBA" id="ARBA00022968"/>
    </source>
</evidence>
<keyword evidence="3 11" id="KW-0378">Hydrolase</keyword>
<feature type="region of interest" description="Disordered" evidence="8">
    <location>
        <begin position="740"/>
        <end position="770"/>
    </location>
</feature>
<evidence type="ECO:0000256" key="8">
    <source>
        <dbReference type="SAM" id="MobiDB-lite"/>
    </source>
</evidence>
<feature type="compositionally biased region" description="Basic and acidic residues" evidence="8">
    <location>
        <begin position="347"/>
        <end position="357"/>
    </location>
</feature>
<evidence type="ECO:0000256" key="3">
    <source>
        <dbReference type="ARBA" id="ARBA00022801"/>
    </source>
</evidence>
<feature type="chain" id="PRO_5008747468" evidence="10">
    <location>
        <begin position="31"/>
        <end position="770"/>
    </location>
</feature>
<dbReference type="Gene3D" id="3.20.20.80">
    <property type="entry name" value="Glycosidases"/>
    <property type="match status" value="1"/>
</dbReference>
<evidence type="ECO:0000256" key="6">
    <source>
        <dbReference type="ARBA" id="ARBA00023034"/>
    </source>
</evidence>
<evidence type="ECO:0000256" key="7">
    <source>
        <dbReference type="ARBA" id="ARBA00023136"/>
    </source>
</evidence>
<keyword evidence="6" id="KW-0333">Golgi apparatus</keyword>
<keyword evidence="10" id="KW-0732">Signal</keyword>
<keyword evidence="7 9" id="KW-0472">Membrane</keyword>
<feature type="signal peptide" evidence="10">
    <location>
        <begin position="1"/>
        <end position="30"/>
    </location>
</feature>
<reference evidence="11 12" key="1">
    <citation type="submission" date="2016-06" db="EMBL/GenBank/DDBJ databases">
        <authorList>
            <person name="Kjaerup R.B."/>
            <person name="Dalgaard T.S."/>
            <person name="Juul-Madsen H.R."/>
        </authorList>
    </citation>
    <scope>NUCLEOTIDE SEQUENCE [LARGE SCALE GENOMIC DNA]</scope>
    <source>
        <strain evidence="11 12">DSM 45577</strain>
    </source>
</reference>
<proteinExistence type="predicted"/>
<dbReference type="AlphaFoldDB" id="A0A1C6U7T9"/>
<evidence type="ECO:0000256" key="10">
    <source>
        <dbReference type="SAM" id="SignalP"/>
    </source>
</evidence>
<keyword evidence="4" id="KW-0735">Signal-anchor</keyword>
<accession>A0A1C6U7T9</accession>
<evidence type="ECO:0000313" key="11">
    <source>
        <dbReference type="EMBL" id="SCL50126.1"/>
    </source>
</evidence>
<feature type="transmembrane region" description="Helical" evidence="9">
    <location>
        <begin position="292"/>
        <end position="319"/>
    </location>
</feature>
<feature type="region of interest" description="Disordered" evidence="8">
    <location>
        <begin position="330"/>
        <end position="357"/>
    </location>
</feature>
<dbReference type="GO" id="GO:0004559">
    <property type="term" value="F:alpha-mannosidase activity"/>
    <property type="evidence" value="ECO:0007669"/>
    <property type="project" value="TreeGrafter"/>
</dbReference>
<dbReference type="Proteomes" id="UP000198937">
    <property type="component" value="Unassembled WGS sequence"/>
</dbReference>
<comment type="subcellular location">
    <subcellularLocation>
        <location evidence="1">Golgi apparatus membrane</location>
        <topology evidence="1">Single-pass type II membrane protein</topology>
    </subcellularLocation>
</comment>
<feature type="transmembrane region" description="Helical" evidence="9">
    <location>
        <begin position="707"/>
        <end position="729"/>
    </location>
</feature>
<sequence length="770" mass="83805">MTARRWLWRCLVPAGPVVLAVLLLPGTAPAAPASALPGTLRLQLVPPMAGVTAKVDGDTARSDRLGRMKLRVRNFTGLDDRLSVLPTTVAEGRRVVFDRTRGSVDHGVRGRIVEVGLRTIRQVHWNFLNRFDEAVPIDRVSTMRLRSNTGEIFNLAGRQLREPLWVAESRTQQGPRGLASKRLYYVVDDVVVDGASVVNRAGQKFVPWDLQSWTVRLLFYRVSFTATDMFFGWSAGDGIALTRADGRVERLRFAADRTAVVPDLPRGTYTVTVAGGGVSFARPVSISRDQQVVLTVITPFDLGLVVAGLLTLAIGVVLIGRPHLRRRLRWRRGSGTGPPWRPRQRRERPPARPDRHAVTTGAAAAAAVLLAGLLCPVPARPAWAAVPARPAMAAVPARSGSAGASTVRPTPVLAHYYIWFNATSWNRAKVDYPALGRYSSDDTEIMRRHVRMAKAAGIDGFLVSWKRTPLLDDRLAKLVEVAAAEDFRLGIVYQGIDFSRNPLPLATVRADLRYFTQRYAAEPVFDIFDRPVVIWNGSERFDPDEIAETTREARRDLLVLGTAKNVEAVESSRSALDGQAYYWSSADPESDRVADRLDAMARAVRQGGGLWIAPVTPGFDARLIGGRRQVGRRDGETLRASFAAARHSAPDAIGVISWNEFSENTHIEPSERFGATYLRVLADLLEVSLDPDVSPESSQADGEYRALPPWVALLAGAGVLALGPAGLLIRRRRTRVAATATAASGPTAASADGGPATDAHGSTGSRGKDV</sequence>
<evidence type="ECO:0000313" key="12">
    <source>
        <dbReference type="Proteomes" id="UP000198937"/>
    </source>
</evidence>
<feature type="compositionally biased region" description="Polar residues" evidence="8">
    <location>
        <begin position="760"/>
        <end position="770"/>
    </location>
</feature>
<evidence type="ECO:0000256" key="1">
    <source>
        <dbReference type="ARBA" id="ARBA00004323"/>
    </source>
</evidence>
<dbReference type="OrthoDB" id="9815339at2"/>